<name>A0A381TRM9_9ZZZZ</name>
<organism evidence="1">
    <name type="scientific">marine metagenome</name>
    <dbReference type="NCBI Taxonomy" id="408172"/>
    <lineage>
        <taxon>unclassified sequences</taxon>
        <taxon>metagenomes</taxon>
        <taxon>ecological metagenomes</taxon>
    </lineage>
</organism>
<feature type="non-terminal residue" evidence="1">
    <location>
        <position position="1"/>
    </location>
</feature>
<accession>A0A381TRM9</accession>
<proteinExistence type="predicted"/>
<evidence type="ECO:0000313" key="1">
    <source>
        <dbReference type="EMBL" id="SVA18696.1"/>
    </source>
</evidence>
<sequence>VPAAAVIPALMVYANIVAVKKLLVEYVRESFLCDLIQLPRNSIIPIIRRCKVGIYFPIIEIM</sequence>
<dbReference type="EMBL" id="UINC01005048">
    <property type="protein sequence ID" value="SVA18696.1"/>
    <property type="molecule type" value="Genomic_DNA"/>
</dbReference>
<reference evidence="1" key="1">
    <citation type="submission" date="2018-05" db="EMBL/GenBank/DDBJ databases">
        <authorList>
            <person name="Lanie J.A."/>
            <person name="Ng W.-L."/>
            <person name="Kazmierczak K.M."/>
            <person name="Andrzejewski T.M."/>
            <person name="Davidsen T.M."/>
            <person name="Wayne K.J."/>
            <person name="Tettelin H."/>
            <person name="Glass J.I."/>
            <person name="Rusch D."/>
            <person name="Podicherti R."/>
            <person name="Tsui H.-C.T."/>
            <person name="Winkler M.E."/>
        </authorList>
    </citation>
    <scope>NUCLEOTIDE SEQUENCE</scope>
</reference>
<protein>
    <submittedName>
        <fullName evidence="1">Uncharacterized protein</fullName>
    </submittedName>
</protein>
<gene>
    <name evidence="1" type="ORF">METZ01_LOCUS71550</name>
</gene>
<dbReference type="AlphaFoldDB" id="A0A381TRM9"/>